<evidence type="ECO:0000256" key="1">
    <source>
        <dbReference type="SAM" id="MobiDB-lite"/>
    </source>
</evidence>
<organism evidence="2 3">
    <name type="scientific">Panagrellus redivivus</name>
    <name type="common">Microworm</name>
    <dbReference type="NCBI Taxonomy" id="6233"/>
    <lineage>
        <taxon>Eukaryota</taxon>
        <taxon>Metazoa</taxon>
        <taxon>Ecdysozoa</taxon>
        <taxon>Nematoda</taxon>
        <taxon>Chromadorea</taxon>
        <taxon>Rhabditida</taxon>
        <taxon>Tylenchina</taxon>
        <taxon>Panagrolaimomorpha</taxon>
        <taxon>Panagrolaimoidea</taxon>
        <taxon>Panagrolaimidae</taxon>
        <taxon>Panagrellus</taxon>
    </lineage>
</organism>
<dbReference type="WBParaSite" id="Pan_g21728.t1">
    <property type="protein sequence ID" value="Pan_g21728.t1"/>
    <property type="gene ID" value="Pan_g21728"/>
</dbReference>
<sequence length="209" mass="23439">MDVTNCPECSQKFNTTSDTPHEIENVLHILRNSITASNNGPPSEALLRFVKQQAGPLEFEMCIDCCHTLQKAVDVHMDLADTELQEYESVLSSKVDAEILAETARMKKMIPIHNAEIAKLEYELKQLTCEETVLLDKNKKLAAAYEPVEMENIALMREYNRCKREITGSYVSKARSTSSIGHHRSPVGTTSAKRQASYNEADPSPTFCE</sequence>
<evidence type="ECO:0000313" key="3">
    <source>
        <dbReference type="WBParaSite" id="Pan_g21728.t1"/>
    </source>
</evidence>
<reference evidence="2" key="1">
    <citation type="journal article" date="2013" name="Genetics">
        <title>The draft genome and transcriptome of Panagrellus redivivus are shaped by the harsh demands of a free-living lifestyle.</title>
        <authorList>
            <person name="Srinivasan J."/>
            <person name="Dillman A.R."/>
            <person name="Macchietto M.G."/>
            <person name="Heikkinen L."/>
            <person name="Lakso M."/>
            <person name="Fracchia K.M."/>
            <person name="Antoshechkin I."/>
            <person name="Mortazavi A."/>
            <person name="Wong G."/>
            <person name="Sternberg P.W."/>
        </authorList>
    </citation>
    <scope>NUCLEOTIDE SEQUENCE [LARGE SCALE GENOMIC DNA]</scope>
    <source>
        <strain evidence="2">MT8872</strain>
    </source>
</reference>
<protein>
    <submittedName>
        <fullName evidence="3">Beclin-1</fullName>
    </submittedName>
</protein>
<feature type="compositionally biased region" description="Polar residues" evidence="1">
    <location>
        <begin position="187"/>
        <end position="198"/>
    </location>
</feature>
<name>A0A7E4ZWM3_PANRE</name>
<accession>A0A7E4ZWM3</accession>
<feature type="region of interest" description="Disordered" evidence="1">
    <location>
        <begin position="173"/>
        <end position="209"/>
    </location>
</feature>
<reference evidence="3" key="2">
    <citation type="submission" date="2020-10" db="UniProtKB">
        <authorList>
            <consortium name="WormBaseParasite"/>
        </authorList>
    </citation>
    <scope>IDENTIFICATION</scope>
</reference>
<dbReference type="Proteomes" id="UP000492821">
    <property type="component" value="Unassembled WGS sequence"/>
</dbReference>
<dbReference type="AlphaFoldDB" id="A0A7E4ZWM3"/>
<proteinExistence type="predicted"/>
<keyword evidence="2" id="KW-1185">Reference proteome</keyword>
<evidence type="ECO:0000313" key="2">
    <source>
        <dbReference type="Proteomes" id="UP000492821"/>
    </source>
</evidence>